<reference evidence="2" key="2">
    <citation type="submission" date="2020-09" db="EMBL/GenBank/DDBJ databases">
        <authorList>
            <person name="Sun Q."/>
            <person name="Ohkuma M."/>
        </authorList>
    </citation>
    <scope>NUCLEOTIDE SEQUENCE</scope>
    <source>
        <strain evidence="2">JCM 4386</strain>
    </source>
</reference>
<feature type="region of interest" description="Disordered" evidence="1">
    <location>
        <begin position="1"/>
        <end position="23"/>
    </location>
</feature>
<comment type="caution">
    <text evidence="2">The sequence shown here is derived from an EMBL/GenBank/DDBJ whole genome shotgun (WGS) entry which is preliminary data.</text>
</comment>
<evidence type="ECO:0000313" key="3">
    <source>
        <dbReference type="Proteomes" id="UP000606194"/>
    </source>
</evidence>
<gene>
    <name evidence="2" type="ORF">GCM10010269_19830</name>
</gene>
<name>A0A918FUM6_9ACTN</name>
<organism evidence="2 3">
    <name type="scientific">Streptomyces humidus</name>
    <dbReference type="NCBI Taxonomy" id="52259"/>
    <lineage>
        <taxon>Bacteria</taxon>
        <taxon>Bacillati</taxon>
        <taxon>Actinomycetota</taxon>
        <taxon>Actinomycetes</taxon>
        <taxon>Kitasatosporales</taxon>
        <taxon>Streptomycetaceae</taxon>
        <taxon>Streptomyces</taxon>
    </lineage>
</organism>
<dbReference type="EMBL" id="BMTL01000007">
    <property type="protein sequence ID" value="GGR80724.1"/>
    <property type="molecule type" value="Genomic_DNA"/>
</dbReference>
<feature type="region of interest" description="Disordered" evidence="1">
    <location>
        <begin position="85"/>
        <end position="110"/>
    </location>
</feature>
<keyword evidence="3" id="KW-1185">Reference proteome</keyword>
<accession>A0A918FUM6</accession>
<dbReference type="Proteomes" id="UP000606194">
    <property type="component" value="Unassembled WGS sequence"/>
</dbReference>
<reference evidence="2" key="1">
    <citation type="journal article" date="2014" name="Int. J. Syst. Evol. Microbiol.">
        <title>Complete genome sequence of Corynebacterium casei LMG S-19264T (=DSM 44701T), isolated from a smear-ripened cheese.</title>
        <authorList>
            <consortium name="US DOE Joint Genome Institute (JGI-PGF)"/>
            <person name="Walter F."/>
            <person name="Albersmeier A."/>
            <person name="Kalinowski J."/>
            <person name="Ruckert C."/>
        </authorList>
    </citation>
    <scope>NUCLEOTIDE SEQUENCE</scope>
    <source>
        <strain evidence="2">JCM 4386</strain>
    </source>
</reference>
<sequence>MVGGDLAVAQPYMSSGGCGPLGREGDEANWAAASLDEAQAVLRDGHGIELVRQLHAAARALCAASGRGSGRGRAAQVRHQLETLGDRRGSAVPPAGTFTRWLSGREPGLR</sequence>
<dbReference type="AlphaFoldDB" id="A0A918FUM6"/>
<evidence type="ECO:0000256" key="1">
    <source>
        <dbReference type="SAM" id="MobiDB-lite"/>
    </source>
</evidence>
<evidence type="ECO:0000313" key="2">
    <source>
        <dbReference type="EMBL" id="GGR80724.1"/>
    </source>
</evidence>
<protein>
    <submittedName>
        <fullName evidence="2">Uncharacterized protein</fullName>
    </submittedName>
</protein>
<proteinExistence type="predicted"/>